<organism evidence="1 2">
    <name type="scientific">Sphaerotilus uruguayifluvii</name>
    <dbReference type="NCBI Taxonomy" id="2735897"/>
    <lineage>
        <taxon>Bacteria</taxon>
        <taxon>Pseudomonadati</taxon>
        <taxon>Pseudomonadota</taxon>
        <taxon>Betaproteobacteria</taxon>
        <taxon>Burkholderiales</taxon>
        <taxon>Sphaerotilaceae</taxon>
        <taxon>Sphaerotilus</taxon>
    </lineage>
</organism>
<evidence type="ECO:0000313" key="1">
    <source>
        <dbReference type="EMBL" id="NRT57020.1"/>
    </source>
</evidence>
<evidence type="ECO:0000313" key="2">
    <source>
        <dbReference type="Proteomes" id="UP001516061"/>
    </source>
</evidence>
<dbReference type="EMBL" id="JABSNM010000012">
    <property type="protein sequence ID" value="NRT57020.1"/>
    <property type="molecule type" value="Genomic_DNA"/>
</dbReference>
<accession>A0ABX2G6L4</accession>
<gene>
    <name evidence="1" type="ORF">HNQ01_002769</name>
</gene>
<sequence>MKMVAFTKARAAAGEDAGLSRLPDDAAQVPPFGLLLRHPVSGQERFVPLGYSRRVLLLGPLALAGRGDWALALVCVVLPVLGQVLLAPTANRLHLKRLIRAGFRAVSTEPGRISLAEWRLGMQIPRYTGRRAA</sequence>
<dbReference type="RefSeq" id="WP_173806037.1">
    <property type="nucleotide sequence ID" value="NZ_JABSNM010000012.1"/>
</dbReference>
<reference evidence="1 2" key="1">
    <citation type="submission" date="2020-05" db="EMBL/GenBank/DDBJ databases">
        <title>Genomic Encyclopedia of Type Strains, Phase IV (KMG-V): Genome sequencing to study the core and pangenomes of soil and plant-associated prokaryotes.</title>
        <authorList>
            <person name="Whitman W."/>
        </authorList>
    </citation>
    <scope>NUCLEOTIDE SEQUENCE [LARGE SCALE GENOMIC DNA]</scope>
    <source>
        <strain evidence="1 2">C29</strain>
    </source>
</reference>
<comment type="caution">
    <text evidence="1">The sequence shown here is derived from an EMBL/GenBank/DDBJ whole genome shotgun (WGS) entry which is preliminary data.</text>
</comment>
<protein>
    <submittedName>
        <fullName evidence="1">Uncharacterized protein</fullName>
    </submittedName>
</protein>
<proteinExistence type="predicted"/>
<name>A0ABX2G6L4_9BURK</name>
<dbReference type="Proteomes" id="UP001516061">
    <property type="component" value="Unassembled WGS sequence"/>
</dbReference>
<keyword evidence="2" id="KW-1185">Reference proteome</keyword>